<dbReference type="GO" id="GO:0004222">
    <property type="term" value="F:metalloendopeptidase activity"/>
    <property type="evidence" value="ECO:0007669"/>
    <property type="project" value="InterPro"/>
</dbReference>
<feature type="compositionally biased region" description="Basic and acidic residues" evidence="8">
    <location>
        <begin position="35"/>
        <end position="47"/>
    </location>
</feature>
<dbReference type="EMBL" id="CAMKVN010002423">
    <property type="protein sequence ID" value="CAI2181048.1"/>
    <property type="molecule type" value="Genomic_DNA"/>
</dbReference>
<feature type="compositionally biased region" description="Pro residues" evidence="8">
    <location>
        <begin position="93"/>
        <end position="104"/>
    </location>
</feature>
<protein>
    <submittedName>
        <fullName evidence="12">12486_t:CDS:1</fullName>
    </submittedName>
</protein>
<dbReference type="InterPro" id="IPR000718">
    <property type="entry name" value="Peptidase_M13"/>
</dbReference>
<keyword evidence="3" id="KW-0645">Protease</keyword>
<dbReference type="InterPro" id="IPR042089">
    <property type="entry name" value="Peptidase_M13_dom_2"/>
</dbReference>
<keyword evidence="13" id="KW-1185">Reference proteome</keyword>
<dbReference type="InterPro" id="IPR008753">
    <property type="entry name" value="Peptidase_M13_N"/>
</dbReference>
<reference evidence="12" key="1">
    <citation type="submission" date="2022-08" db="EMBL/GenBank/DDBJ databases">
        <authorList>
            <person name="Kallberg Y."/>
            <person name="Tangrot J."/>
            <person name="Rosling A."/>
        </authorList>
    </citation>
    <scope>NUCLEOTIDE SEQUENCE</scope>
    <source>
        <strain evidence="12">Wild A</strain>
    </source>
</reference>
<keyword evidence="6" id="KW-0862">Zinc</keyword>
<dbReference type="Gene3D" id="1.10.1380.10">
    <property type="entry name" value="Neutral endopeptidase , domain2"/>
    <property type="match status" value="1"/>
</dbReference>
<dbReference type="Pfam" id="PF05649">
    <property type="entry name" value="Peptidase_M13_N"/>
    <property type="match status" value="1"/>
</dbReference>
<feature type="region of interest" description="Disordered" evidence="8">
    <location>
        <begin position="87"/>
        <end position="106"/>
    </location>
</feature>
<dbReference type="PRINTS" id="PR00786">
    <property type="entry name" value="NEPRILYSIN"/>
</dbReference>
<dbReference type="SUPFAM" id="SSF55486">
    <property type="entry name" value="Metalloproteases ('zincins'), catalytic domain"/>
    <property type="match status" value="1"/>
</dbReference>
<dbReference type="InterPro" id="IPR024079">
    <property type="entry name" value="MetalloPept_cat_dom_sf"/>
</dbReference>
<keyword evidence="9" id="KW-0472">Membrane</keyword>
<feature type="transmembrane region" description="Helical" evidence="9">
    <location>
        <begin position="63"/>
        <end position="83"/>
    </location>
</feature>
<proteinExistence type="inferred from homology"/>
<comment type="caution">
    <text evidence="12">The sequence shown here is derived from an EMBL/GenBank/DDBJ whole genome shotgun (WGS) entry which is preliminary data.</text>
</comment>
<comment type="cofactor">
    <cofactor evidence="1">
        <name>Zn(2+)</name>
        <dbReference type="ChEBI" id="CHEBI:29105"/>
    </cofactor>
</comment>
<evidence type="ECO:0000256" key="5">
    <source>
        <dbReference type="ARBA" id="ARBA00022801"/>
    </source>
</evidence>
<evidence type="ECO:0000313" key="13">
    <source>
        <dbReference type="Proteomes" id="UP001153678"/>
    </source>
</evidence>
<evidence type="ECO:0000259" key="11">
    <source>
        <dbReference type="Pfam" id="PF05649"/>
    </source>
</evidence>
<evidence type="ECO:0000256" key="7">
    <source>
        <dbReference type="ARBA" id="ARBA00023049"/>
    </source>
</evidence>
<keyword evidence="5" id="KW-0378">Hydrolase</keyword>
<feature type="region of interest" description="Disordered" evidence="8">
    <location>
        <begin position="1"/>
        <end position="47"/>
    </location>
</feature>
<keyword evidence="4" id="KW-0479">Metal-binding</keyword>
<comment type="similarity">
    <text evidence="2">Belongs to the peptidase M13 family.</text>
</comment>
<sequence>MSRAPSSSLENAPLLSPNDPEEEEALDGGSGVIERGPRTREAPRDHSNFFPLRHGKFSHLETLLAFMCVLLLILMSVFAGLYARGRTNKHPQPEIPPPIIPPPNDTIKEPCLTPDCVIIAAQIISDMDQTADPCDDFFQYSCGGWIQKHLIPEDKGLYSYFDSLYEDNQKLLKEILENNFESTHKFEPNLPPPSEGIDKQNFYKLQDLYQSCMNETLINEFGGKPLLPIINHIIEEFPVDPKYSLLSNFGHLNEIESQRAPSHDPLNLTNTLSHLSIYGIKPLFEFFVDADAKDPKNNVLYLSQSGLGLPSKEYYEEEDILLSYKEAMIELLNLALNYSSKNLTHHLNYNLTGSDDLVEDILEYSAERFLYEEWEENAKKIIDFEIALAKISLSAEEFSDPEATYNNQTVVSLENLSPSFIWTRYISALLPPTSVFPAKIILTSNKYFKDLSNLVEKTPTPTLQLYFIWQAIYTYADSLSENFRVPLRKLRAKLRGTDESVKPKRWEECLKSVDNTLGLMAGRYFVLRAFGDAFIKQLPQLDWLDKETREKAIEKVNRIIQKIGYPTESPDTMSPQSLTEYYEKINIEKDRYFGNLISAHRWASENKWKKVGKPVDLGQWYMTPQTVNAYYNPTANEIVFPAGILQSPFFSSRAPEYVNYGAIGMVVGHELTHAFDNNGRQYDANGKLIQWWSNTTIEAFKEKAKCFVHQYGNYTIDDPKGNPVNLNGVLTLGENLADNGGLKEAFHAWLTRFESDKDEKLYKNQLLPGLQNLTREQLFYISFGRVWCSKVRPETAVEKVRVDPHSPAIWRVNGVLTNSNHFAKTFKCKVGSKMNPKDKCSIW</sequence>
<evidence type="ECO:0000256" key="4">
    <source>
        <dbReference type="ARBA" id="ARBA00022723"/>
    </source>
</evidence>
<dbReference type="GO" id="GO:0005886">
    <property type="term" value="C:plasma membrane"/>
    <property type="evidence" value="ECO:0007669"/>
    <property type="project" value="TreeGrafter"/>
</dbReference>
<feature type="domain" description="Peptidase M13 C-terminal" evidence="10">
    <location>
        <begin position="628"/>
        <end position="842"/>
    </location>
</feature>
<keyword evidence="9" id="KW-1133">Transmembrane helix</keyword>
<evidence type="ECO:0000256" key="1">
    <source>
        <dbReference type="ARBA" id="ARBA00001947"/>
    </source>
</evidence>
<name>A0A9W4WRF1_9GLOM</name>
<dbReference type="OrthoDB" id="6475849at2759"/>
<dbReference type="InterPro" id="IPR018497">
    <property type="entry name" value="Peptidase_M13_C"/>
</dbReference>
<dbReference type="GO" id="GO:0016485">
    <property type="term" value="P:protein processing"/>
    <property type="evidence" value="ECO:0007669"/>
    <property type="project" value="TreeGrafter"/>
</dbReference>
<dbReference type="PANTHER" id="PTHR11733">
    <property type="entry name" value="ZINC METALLOPROTEASE FAMILY M13 NEPRILYSIN-RELATED"/>
    <property type="match status" value="1"/>
</dbReference>
<evidence type="ECO:0000313" key="12">
    <source>
        <dbReference type="EMBL" id="CAI2181048.1"/>
    </source>
</evidence>
<evidence type="ECO:0000259" key="10">
    <source>
        <dbReference type="Pfam" id="PF01431"/>
    </source>
</evidence>
<gene>
    <name evidence="12" type="ORF">FWILDA_LOCUS9888</name>
</gene>
<dbReference type="CDD" id="cd08662">
    <property type="entry name" value="M13"/>
    <property type="match status" value="1"/>
</dbReference>
<evidence type="ECO:0000256" key="2">
    <source>
        <dbReference type="ARBA" id="ARBA00007357"/>
    </source>
</evidence>
<dbReference type="Pfam" id="PF01431">
    <property type="entry name" value="Peptidase_M13"/>
    <property type="match status" value="1"/>
</dbReference>
<keyword evidence="7" id="KW-0482">Metalloprotease</keyword>
<evidence type="ECO:0000256" key="6">
    <source>
        <dbReference type="ARBA" id="ARBA00022833"/>
    </source>
</evidence>
<organism evidence="12 13">
    <name type="scientific">Funneliformis geosporum</name>
    <dbReference type="NCBI Taxonomy" id="1117311"/>
    <lineage>
        <taxon>Eukaryota</taxon>
        <taxon>Fungi</taxon>
        <taxon>Fungi incertae sedis</taxon>
        <taxon>Mucoromycota</taxon>
        <taxon>Glomeromycotina</taxon>
        <taxon>Glomeromycetes</taxon>
        <taxon>Glomerales</taxon>
        <taxon>Glomeraceae</taxon>
        <taxon>Funneliformis</taxon>
    </lineage>
</organism>
<dbReference type="GO" id="GO:0046872">
    <property type="term" value="F:metal ion binding"/>
    <property type="evidence" value="ECO:0007669"/>
    <property type="project" value="UniProtKB-KW"/>
</dbReference>
<dbReference type="Proteomes" id="UP001153678">
    <property type="component" value="Unassembled WGS sequence"/>
</dbReference>
<keyword evidence="9" id="KW-0812">Transmembrane</keyword>
<dbReference type="PANTHER" id="PTHR11733:SF167">
    <property type="entry name" value="FI17812P1-RELATED"/>
    <property type="match status" value="1"/>
</dbReference>
<feature type="domain" description="Peptidase M13 N-terminal" evidence="11">
    <location>
        <begin position="133"/>
        <end position="566"/>
    </location>
</feature>
<dbReference type="PROSITE" id="PS51885">
    <property type="entry name" value="NEPRILYSIN"/>
    <property type="match status" value="1"/>
</dbReference>
<evidence type="ECO:0000256" key="9">
    <source>
        <dbReference type="SAM" id="Phobius"/>
    </source>
</evidence>
<dbReference type="Gene3D" id="3.40.390.10">
    <property type="entry name" value="Collagenase (Catalytic Domain)"/>
    <property type="match status" value="1"/>
</dbReference>
<evidence type="ECO:0000256" key="3">
    <source>
        <dbReference type="ARBA" id="ARBA00022670"/>
    </source>
</evidence>
<accession>A0A9W4WRF1</accession>
<dbReference type="AlphaFoldDB" id="A0A9W4WRF1"/>
<feature type="compositionally biased region" description="Polar residues" evidence="8">
    <location>
        <begin position="1"/>
        <end position="10"/>
    </location>
</feature>
<evidence type="ECO:0000256" key="8">
    <source>
        <dbReference type="SAM" id="MobiDB-lite"/>
    </source>
</evidence>